<dbReference type="InterPro" id="IPR051350">
    <property type="entry name" value="WD_repeat-ST_regulator"/>
</dbReference>
<dbReference type="Proteomes" id="UP000694853">
    <property type="component" value="Unplaced"/>
</dbReference>
<evidence type="ECO:0000256" key="7">
    <source>
        <dbReference type="SAM" id="MobiDB-lite"/>
    </source>
</evidence>
<dbReference type="SUPFAM" id="SSF50978">
    <property type="entry name" value="WD40 repeat-like"/>
    <property type="match status" value="1"/>
</dbReference>
<evidence type="ECO:0000256" key="4">
    <source>
        <dbReference type="ARBA" id="ARBA00022737"/>
    </source>
</evidence>
<evidence type="ECO:0000256" key="5">
    <source>
        <dbReference type="ARBA" id="ARBA00065067"/>
    </source>
</evidence>
<dbReference type="PROSITE" id="PS50897">
    <property type="entry name" value="CTLH"/>
    <property type="match status" value="1"/>
</dbReference>
<sequence length="532" mass="59668">MENPSEVVGSKGLIRKHEFVRVIIQSLYSLGYNNTASCLESESGISYKSTEFQMIESHILNGNWSDCIDYLNSLKDVLGETIECVMFLVLKQLVVEYMNRGEDTLALGVLQKEVSVSDVDKYILVNSIISSKDRKLGAIDDNGVQDLRRKLLKDLENLLAPPISLPGARLEYLVESTVAFWIDSCTYHSSSNPISLYEDHRCSRDHIPTTTTQILTAHTNEVWVVQFSNRGMYLASSSNDCTAIIWEMLEDWKFKLKHTLSGHRLAVSYVAWSPDDTKLLTCGNLEVLKLWDVETGTCMHTFGSESFGVNSCAWFPDSKHFMGGSSHNERGICVWNCDGKEVSAWKGRRKPKVVDVAITPDGGYLISIFVDLQIRILHVPTKTERVIEEDYAMASLSLSGDGKFLIVNLSSQEIHMWDVAGKWDKPMKFMGHKQQRFAIRSCFGGFNNSFIASGSENSQVYIWNWRHSNPIEILCGHSAIVNCVSWNPKIPHMLASASDDHTIRIWGPSSASDKQEGKPSSASDKQEGKLSD</sequence>
<dbReference type="PROSITE" id="PS00678">
    <property type="entry name" value="WD_REPEATS_1"/>
    <property type="match status" value="1"/>
</dbReference>
<dbReference type="InterPro" id="IPR036322">
    <property type="entry name" value="WD40_repeat_dom_sf"/>
</dbReference>
<feature type="repeat" description="WD" evidence="6">
    <location>
        <begin position="260"/>
        <end position="301"/>
    </location>
</feature>
<dbReference type="Gene3D" id="2.130.10.10">
    <property type="entry name" value="YVTN repeat-like/Quinoprotein amine dehydrogenase"/>
    <property type="match status" value="1"/>
</dbReference>
<dbReference type="InterPro" id="IPR006594">
    <property type="entry name" value="LisH"/>
</dbReference>
<keyword evidence="2" id="KW-0963">Cytoplasm</keyword>
<evidence type="ECO:0000259" key="8">
    <source>
        <dbReference type="PROSITE" id="PS50897"/>
    </source>
</evidence>
<dbReference type="CDD" id="cd00200">
    <property type="entry name" value="WD40"/>
    <property type="match status" value="1"/>
</dbReference>
<dbReference type="SMART" id="SM00668">
    <property type="entry name" value="CTLH"/>
    <property type="match status" value="1"/>
</dbReference>
<evidence type="ECO:0000256" key="1">
    <source>
        <dbReference type="ARBA" id="ARBA00004496"/>
    </source>
</evidence>
<accession>A0A8B8KYM9</accession>
<dbReference type="PANTHER" id="PTHR22838:SF23">
    <property type="entry name" value="WD REPEAT-CONTAINING PROTEIN WDS HOMOLOG"/>
    <property type="match status" value="1"/>
</dbReference>
<dbReference type="InterPro" id="IPR036507">
    <property type="entry name" value="Telomere_rpt-bd_fac_dimer_sf"/>
</dbReference>
<dbReference type="Pfam" id="PF23627">
    <property type="entry name" value="LisH_WDR26"/>
    <property type="match status" value="1"/>
</dbReference>
<proteinExistence type="predicted"/>
<dbReference type="FunFam" id="2.130.10.10:FF:000087">
    <property type="entry name" value="WD repeat-containing protein 26 homolog"/>
    <property type="match status" value="1"/>
</dbReference>
<feature type="repeat" description="WD" evidence="6">
    <location>
        <begin position="215"/>
        <end position="248"/>
    </location>
</feature>
<dbReference type="InterPro" id="IPR019775">
    <property type="entry name" value="WD40_repeat_CS"/>
</dbReference>
<comment type="subcellular location">
    <subcellularLocation>
        <location evidence="1">Cytoplasm</location>
    </subcellularLocation>
</comment>
<dbReference type="PROSITE" id="PS50082">
    <property type="entry name" value="WD_REPEATS_2"/>
    <property type="match status" value="3"/>
</dbReference>
<dbReference type="GO" id="GO:0005737">
    <property type="term" value="C:cytoplasm"/>
    <property type="evidence" value="ECO:0007669"/>
    <property type="project" value="UniProtKB-SubCell"/>
</dbReference>
<dbReference type="PROSITE" id="PS50896">
    <property type="entry name" value="LISH"/>
    <property type="match status" value="1"/>
</dbReference>
<dbReference type="InterPro" id="IPR015943">
    <property type="entry name" value="WD40/YVTN_repeat-like_dom_sf"/>
</dbReference>
<keyword evidence="3 6" id="KW-0853">WD repeat</keyword>
<reference evidence="10" key="2">
    <citation type="submission" date="2025-08" db="UniProtKB">
        <authorList>
            <consortium name="RefSeq"/>
        </authorList>
    </citation>
    <scope>IDENTIFICATION</scope>
    <source>
        <tissue evidence="10">Young leaves</tissue>
    </source>
</reference>
<evidence type="ECO:0000256" key="3">
    <source>
        <dbReference type="ARBA" id="ARBA00022574"/>
    </source>
</evidence>
<evidence type="ECO:0000313" key="9">
    <source>
        <dbReference type="Proteomes" id="UP000694853"/>
    </source>
</evidence>
<dbReference type="OrthoDB" id="972532at2759"/>
<gene>
    <name evidence="10" type="primary">LOC113860788</name>
</gene>
<dbReference type="PANTHER" id="PTHR22838">
    <property type="entry name" value="WD REPEAT PROTEIN 26-RELATED"/>
    <property type="match status" value="1"/>
</dbReference>
<dbReference type="SMART" id="SM00320">
    <property type="entry name" value="WD40"/>
    <property type="match status" value="7"/>
</dbReference>
<feature type="domain" description="CTLH" evidence="8">
    <location>
        <begin position="48"/>
        <end position="105"/>
    </location>
</feature>
<evidence type="ECO:0000256" key="6">
    <source>
        <dbReference type="PROSITE-ProRule" id="PRU00221"/>
    </source>
</evidence>
<comment type="subunit">
    <text evidence="5">Interacts with RANBPM.</text>
</comment>
<dbReference type="InterPro" id="IPR006595">
    <property type="entry name" value="CTLH_C"/>
</dbReference>
<dbReference type="KEGG" id="aprc:113860788"/>
<dbReference type="InterPro" id="IPR001680">
    <property type="entry name" value="WD40_rpt"/>
</dbReference>
<organism evidence="9 10">
    <name type="scientific">Abrus precatorius</name>
    <name type="common">Indian licorice</name>
    <name type="synonym">Glycine abrus</name>
    <dbReference type="NCBI Taxonomy" id="3816"/>
    <lineage>
        <taxon>Eukaryota</taxon>
        <taxon>Viridiplantae</taxon>
        <taxon>Streptophyta</taxon>
        <taxon>Embryophyta</taxon>
        <taxon>Tracheophyta</taxon>
        <taxon>Spermatophyta</taxon>
        <taxon>Magnoliopsida</taxon>
        <taxon>eudicotyledons</taxon>
        <taxon>Gunneridae</taxon>
        <taxon>Pentapetalae</taxon>
        <taxon>rosids</taxon>
        <taxon>fabids</taxon>
        <taxon>Fabales</taxon>
        <taxon>Fabaceae</taxon>
        <taxon>Papilionoideae</taxon>
        <taxon>50 kb inversion clade</taxon>
        <taxon>NPAAA clade</taxon>
        <taxon>indigoferoid/millettioid clade</taxon>
        <taxon>Abreae</taxon>
        <taxon>Abrus</taxon>
    </lineage>
</organism>
<dbReference type="AlphaFoldDB" id="A0A8B8KYM9"/>
<keyword evidence="4" id="KW-0677">Repeat</keyword>
<protein>
    <submittedName>
        <fullName evidence="10">WD repeat-containing protein WDS homolog</fullName>
    </submittedName>
</protein>
<keyword evidence="9" id="KW-1185">Reference proteome</keyword>
<dbReference type="PROSITE" id="PS50294">
    <property type="entry name" value="WD_REPEATS_REGION"/>
    <property type="match status" value="3"/>
</dbReference>
<name>A0A8B8KYM9_ABRPR</name>
<feature type="region of interest" description="Disordered" evidence="7">
    <location>
        <begin position="505"/>
        <end position="532"/>
    </location>
</feature>
<dbReference type="GeneID" id="113860788"/>
<dbReference type="Pfam" id="PF00400">
    <property type="entry name" value="WD40"/>
    <property type="match status" value="5"/>
</dbReference>
<evidence type="ECO:0000256" key="2">
    <source>
        <dbReference type="ARBA" id="ARBA00022490"/>
    </source>
</evidence>
<dbReference type="RefSeq" id="XP_027349096.1">
    <property type="nucleotide sequence ID" value="XM_027493295.1"/>
</dbReference>
<dbReference type="SUPFAM" id="SSF63600">
    <property type="entry name" value="Telomeric repeat binding factor (TRF) dimerisation domain"/>
    <property type="match status" value="1"/>
</dbReference>
<evidence type="ECO:0000313" key="10">
    <source>
        <dbReference type="RefSeq" id="XP_027349096.1"/>
    </source>
</evidence>
<reference evidence="9" key="1">
    <citation type="journal article" date="2019" name="Toxins">
        <title>Detection of Abrin-Like and Prepropulchellin-Like Toxin Genes and Transcripts Using Whole Genome Sequencing and Full-Length Transcript Sequencing of Abrus precatorius.</title>
        <authorList>
            <person name="Hovde B.T."/>
            <person name="Daligault H.E."/>
            <person name="Hanschen E.R."/>
            <person name="Kunde Y.A."/>
            <person name="Johnson M.B."/>
            <person name="Starkenburg S.R."/>
            <person name="Johnson S.L."/>
        </authorList>
    </citation>
    <scope>NUCLEOTIDE SEQUENCE [LARGE SCALE GENOMIC DNA]</scope>
</reference>
<feature type="repeat" description="WD" evidence="6">
    <location>
        <begin position="474"/>
        <end position="516"/>
    </location>
</feature>